<dbReference type="InterPro" id="IPR051675">
    <property type="entry name" value="Endo/Exo/Phosphatase_dom_1"/>
</dbReference>
<keyword evidence="1" id="KW-0472">Membrane</keyword>
<dbReference type="GO" id="GO:0015628">
    <property type="term" value="P:protein secretion by the type II secretion system"/>
    <property type="evidence" value="ECO:0007669"/>
    <property type="project" value="TreeGrafter"/>
</dbReference>
<dbReference type="SUPFAM" id="SSF47781">
    <property type="entry name" value="RuvA domain 2-like"/>
    <property type="match status" value="3"/>
</dbReference>
<feature type="transmembrane region" description="Helical" evidence="1">
    <location>
        <begin position="39"/>
        <end position="55"/>
    </location>
</feature>
<evidence type="ECO:0000313" key="2">
    <source>
        <dbReference type="EMBL" id="RSK51372.1"/>
    </source>
</evidence>
<keyword evidence="1" id="KW-1133">Transmembrane helix</keyword>
<sequence length="353" mass="40472">MPAPAQRPAPAQPPVPRRSVLQPLQRRLRRYFGFSRRETSGFVLLLLLMVLWLWLPTLLRPALPQYNPAADQQQLNQWAAELAARRTTRPRSTSRYPKRAYAARTRVPQVALAPFNPNAFTALDWQARGLPVWLAERLVKYRTAVGGFKAKEQIRKAYGLSDTTYARLAPYIQLPEQLPPHEAGTYARTQPGQYPNRYPDRKPFEATPGRFARKPTRLAAFDVNTADTTQLMQIRGIGRGYARRVVEYRQRLGGFLREDQLAEIYALRDAPDLVDSLRKYTFVAPGFAPAFIDVNNGSFEELQAHPYVGKRLARVLVAFRQQHGPFRQPADLRQIRVLDEATLEKLQPYLMLR</sequence>
<dbReference type="EMBL" id="RWIT01000001">
    <property type="protein sequence ID" value="RSK51372.1"/>
    <property type="molecule type" value="Genomic_DNA"/>
</dbReference>
<dbReference type="OrthoDB" id="981124at2"/>
<dbReference type="AlphaFoldDB" id="A0A3R9MVX4"/>
<keyword evidence="3" id="KW-1185">Reference proteome</keyword>
<dbReference type="GO" id="GO:0015627">
    <property type="term" value="C:type II protein secretion system complex"/>
    <property type="evidence" value="ECO:0007669"/>
    <property type="project" value="TreeGrafter"/>
</dbReference>
<dbReference type="Gene3D" id="1.10.150.280">
    <property type="entry name" value="AF1531-like domain"/>
    <property type="match status" value="2"/>
</dbReference>
<comment type="caution">
    <text evidence="2">The sequence shown here is derived from an EMBL/GenBank/DDBJ whole genome shotgun (WGS) entry which is preliminary data.</text>
</comment>
<proteinExistence type="predicted"/>
<gene>
    <name evidence="2" type="ORF">EI291_03415</name>
</gene>
<name>A0A3R9MVX4_9BACT</name>
<evidence type="ECO:0000313" key="3">
    <source>
        <dbReference type="Proteomes" id="UP000273500"/>
    </source>
</evidence>
<reference evidence="2 3" key="1">
    <citation type="submission" date="2018-12" db="EMBL/GenBank/DDBJ databases">
        <authorList>
            <person name="Feng G."/>
            <person name="Zhu H."/>
        </authorList>
    </citation>
    <scope>NUCLEOTIDE SEQUENCE [LARGE SCALE GENOMIC DNA]</scope>
    <source>
        <strain evidence="2 3">KCTC 12533</strain>
    </source>
</reference>
<dbReference type="Pfam" id="PF12836">
    <property type="entry name" value="HHH_3"/>
    <property type="match status" value="3"/>
</dbReference>
<accession>A0A3R9MVX4</accession>
<protein>
    <submittedName>
        <fullName evidence="2">Helix-hairpin-helix domain-containing protein</fullName>
    </submittedName>
</protein>
<dbReference type="RefSeq" id="WP_125417975.1">
    <property type="nucleotide sequence ID" value="NZ_RWIT01000001.1"/>
</dbReference>
<organism evidence="2 3">
    <name type="scientific">Hymenobacter rigui</name>
    <dbReference type="NCBI Taxonomy" id="334424"/>
    <lineage>
        <taxon>Bacteria</taxon>
        <taxon>Pseudomonadati</taxon>
        <taxon>Bacteroidota</taxon>
        <taxon>Cytophagia</taxon>
        <taxon>Cytophagales</taxon>
        <taxon>Hymenobacteraceae</taxon>
        <taxon>Hymenobacter</taxon>
    </lineage>
</organism>
<keyword evidence="1" id="KW-0812">Transmembrane</keyword>
<evidence type="ECO:0000256" key="1">
    <source>
        <dbReference type="SAM" id="Phobius"/>
    </source>
</evidence>
<dbReference type="Proteomes" id="UP000273500">
    <property type="component" value="Unassembled WGS sequence"/>
</dbReference>
<dbReference type="InterPro" id="IPR010994">
    <property type="entry name" value="RuvA_2-like"/>
</dbReference>
<dbReference type="PANTHER" id="PTHR21180:SF32">
    <property type="entry name" value="ENDONUCLEASE_EXONUCLEASE_PHOSPHATASE FAMILY DOMAIN-CONTAINING PROTEIN 1"/>
    <property type="match status" value="1"/>
</dbReference>
<dbReference type="PANTHER" id="PTHR21180">
    <property type="entry name" value="ENDONUCLEASE/EXONUCLEASE/PHOSPHATASE FAMILY DOMAIN-CONTAINING PROTEIN 1"/>
    <property type="match status" value="1"/>
</dbReference>